<reference evidence="5 6" key="1">
    <citation type="journal article" date="2006" name="Nature">
        <title>Global trends of whole-genome duplications revealed by the ciliate Paramecium tetraurelia.</title>
        <authorList>
            <consortium name="Genoscope"/>
            <person name="Aury J.-M."/>
            <person name="Jaillon O."/>
            <person name="Duret L."/>
            <person name="Noel B."/>
            <person name="Jubin C."/>
            <person name="Porcel B.M."/>
            <person name="Segurens B."/>
            <person name="Daubin V."/>
            <person name="Anthouard V."/>
            <person name="Aiach N."/>
            <person name="Arnaiz O."/>
            <person name="Billaut A."/>
            <person name="Beisson J."/>
            <person name="Blanc I."/>
            <person name="Bouhouche K."/>
            <person name="Camara F."/>
            <person name="Duharcourt S."/>
            <person name="Guigo R."/>
            <person name="Gogendeau D."/>
            <person name="Katinka M."/>
            <person name="Keller A.-M."/>
            <person name="Kissmehl R."/>
            <person name="Klotz C."/>
            <person name="Koll F."/>
            <person name="Le Moue A."/>
            <person name="Lepere C."/>
            <person name="Malinsky S."/>
            <person name="Nowacki M."/>
            <person name="Nowak J.K."/>
            <person name="Plattner H."/>
            <person name="Poulain J."/>
            <person name="Ruiz F."/>
            <person name="Serrano V."/>
            <person name="Zagulski M."/>
            <person name="Dessen P."/>
            <person name="Betermier M."/>
            <person name="Weissenbach J."/>
            <person name="Scarpelli C."/>
            <person name="Schachter V."/>
            <person name="Sperling L."/>
            <person name="Meyer E."/>
            <person name="Cohen J."/>
            <person name="Wincker P."/>
        </authorList>
    </citation>
    <scope>NUCLEOTIDE SEQUENCE [LARGE SCALE GENOMIC DNA]</scope>
    <source>
        <strain evidence="5 6">Stock d4-2</strain>
    </source>
</reference>
<evidence type="ECO:0000256" key="1">
    <source>
        <dbReference type="ARBA" id="ARBA00022723"/>
    </source>
</evidence>
<keyword evidence="2" id="KW-0106">Calcium</keyword>
<evidence type="ECO:0000313" key="6">
    <source>
        <dbReference type="Proteomes" id="UP000000600"/>
    </source>
</evidence>
<dbReference type="InterPro" id="IPR000008">
    <property type="entry name" value="C2_dom"/>
</dbReference>
<evidence type="ECO:0000256" key="2">
    <source>
        <dbReference type="ARBA" id="ARBA00022837"/>
    </source>
</evidence>
<name>A0DT19_PARTE</name>
<feature type="transmembrane region" description="Helical" evidence="3">
    <location>
        <begin position="386"/>
        <end position="405"/>
    </location>
</feature>
<dbReference type="OrthoDB" id="331948at2759"/>
<keyword evidence="1" id="KW-0479">Metal-binding</keyword>
<dbReference type="InParanoid" id="A0DT19"/>
<gene>
    <name evidence="5" type="ORF">GSPATT00019879001</name>
</gene>
<dbReference type="SMART" id="SM00239">
    <property type="entry name" value="C2"/>
    <property type="match status" value="1"/>
</dbReference>
<keyword evidence="3" id="KW-1133">Transmembrane helix</keyword>
<dbReference type="InterPro" id="IPR035892">
    <property type="entry name" value="C2_domain_sf"/>
</dbReference>
<dbReference type="RefSeq" id="XP_001453583.1">
    <property type="nucleotide sequence ID" value="XM_001453546.1"/>
</dbReference>
<dbReference type="HOGENOM" id="CLU_550398_0_0_1"/>
<dbReference type="Proteomes" id="UP000000600">
    <property type="component" value="Unassembled WGS sequence"/>
</dbReference>
<dbReference type="AlphaFoldDB" id="A0DT19"/>
<dbReference type="SUPFAM" id="SSF49562">
    <property type="entry name" value="C2 domain (Calcium/lipid-binding domain, CaLB)"/>
    <property type="match status" value="1"/>
</dbReference>
<dbReference type="Gene3D" id="2.60.40.150">
    <property type="entry name" value="C2 domain"/>
    <property type="match status" value="1"/>
</dbReference>
<keyword evidence="3" id="KW-0812">Transmembrane</keyword>
<dbReference type="GO" id="GO:0016020">
    <property type="term" value="C:membrane"/>
    <property type="evidence" value="ECO:0000318"/>
    <property type="project" value="GO_Central"/>
</dbReference>
<dbReference type="GO" id="GO:0005509">
    <property type="term" value="F:calcium ion binding"/>
    <property type="evidence" value="ECO:0000318"/>
    <property type="project" value="GO_Central"/>
</dbReference>
<protein>
    <recommendedName>
        <fullName evidence="4">C2 domain-containing protein</fullName>
    </recommendedName>
</protein>
<keyword evidence="3" id="KW-0472">Membrane</keyword>
<evidence type="ECO:0000259" key="4">
    <source>
        <dbReference type="PROSITE" id="PS50004"/>
    </source>
</evidence>
<dbReference type="PANTHER" id="PTHR45911">
    <property type="entry name" value="C2 DOMAIN-CONTAINING PROTEIN"/>
    <property type="match status" value="1"/>
</dbReference>
<feature type="domain" description="C2" evidence="4">
    <location>
        <begin position="94"/>
        <end position="211"/>
    </location>
</feature>
<sequence>MLNLQTVLRGFEENGLKQEQYFSQDEILHKLDIMAKREFDRGIGEQIFEQCQPIQENLKLLFRLADVSQTLVDASLILSEKIKKAELQLKLISQNKTICEKQLDETSVYSDTRYLFLTLLCAKNIPLKLKYSNCHIQLTLGVTNQIARPEQQYDRVNPEFNQDFEFQIPPTTTSLSIQFYIQTNAAPATLWGQAYLQIQQLDDSAVRDLELQLKDPQGRELGASIEIEAQIVLNKHQYLQTQLQKFEQKIYTLENDLNEYRTDLDVVERPFKIKLFKEQSFKDQKNDMFEQFDQQQMMNEMDQQNPNQLQASEHKDQIISALQSEKLLDKFDETPDAPEILQHGVIIFTIYGLITLFVCSAKPSFLDVLVCHGLMFTIFMDRFEPFHLKLVGGGLVASIFYDILWMKQYHLWWESDDQNNPEWGLKAQTLLRFVLVFTYIQFLYKFVVCYYIYQFHRESIDPTKRYIFTIWRIQYKVGKSRGESSTWQSM</sequence>
<dbReference type="PANTHER" id="PTHR45911:SF4">
    <property type="entry name" value="MULTIPLE C2 AND TRANSMEMBRANE DOMAIN-CONTAINING PROTEIN"/>
    <property type="match status" value="1"/>
</dbReference>
<feature type="transmembrane region" description="Helical" evidence="3">
    <location>
        <begin position="340"/>
        <end position="359"/>
    </location>
</feature>
<accession>A0DT19</accession>
<dbReference type="GeneID" id="5039368"/>
<keyword evidence="6" id="KW-1185">Reference proteome</keyword>
<evidence type="ECO:0000256" key="3">
    <source>
        <dbReference type="SAM" id="Phobius"/>
    </source>
</evidence>
<evidence type="ECO:0000313" key="5">
    <source>
        <dbReference type="EMBL" id="CAK86186.1"/>
    </source>
</evidence>
<dbReference type="Pfam" id="PF00168">
    <property type="entry name" value="C2"/>
    <property type="match status" value="1"/>
</dbReference>
<organism evidence="5 6">
    <name type="scientific">Paramecium tetraurelia</name>
    <dbReference type="NCBI Taxonomy" id="5888"/>
    <lineage>
        <taxon>Eukaryota</taxon>
        <taxon>Sar</taxon>
        <taxon>Alveolata</taxon>
        <taxon>Ciliophora</taxon>
        <taxon>Intramacronucleata</taxon>
        <taxon>Oligohymenophorea</taxon>
        <taxon>Peniculida</taxon>
        <taxon>Parameciidae</taxon>
        <taxon>Paramecium</taxon>
    </lineage>
</organism>
<dbReference type="OMA" id="QFYIQTN"/>
<feature type="transmembrane region" description="Helical" evidence="3">
    <location>
        <begin position="430"/>
        <end position="453"/>
    </location>
</feature>
<dbReference type="EMBL" id="CT868563">
    <property type="protein sequence ID" value="CAK86186.1"/>
    <property type="molecule type" value="Genomic_DNA"/>
</dbReference>
<dbReference type="KEGG" id="ptm:GSPATT00019879001"/>
<proteinExistence type="predicted"/>
<dbReference type="CDD" id="cd00030">
    <property type="entry name" value="C2"/>
    <property type="match status" value="1"/>
</dbReference>
<dbReference type="PROSITE" id="PS50004">
    <property type="entry name" value="C2"/>
    <property type="match status" value="1"/>
</dbReference>